<evidence type="ECO:0000313" key="2">
    <source>
        <dbReference type="Proteomes" id="UP000298663"/>
    </source>
</evidence>
<name>A0A4U8UV77_STECR</name>
<dbReference type="EMBL" id="AZBU02000001">
    <property type="protein sequence ID" value="TMS36874.1"/>
    <property type="molecule type" value="Genomic_DNA"/>
</dbReference>
<dbReference type="Proteomes" id="UP000298663">
    <property type="component" value="Unassembled WGS sequence"/>
</dbReference>
<keyword evidence="2" id="KW-1185">Reference proteome</keyword>
<proteinExistence type="predicted"/>
<comment type="caution">
    <text evidence="1">The sequence shown here is derived from an EMBL/GenBank/DDBJ whole genome shotgun (WGS) entry which is preliminary data.</text>
</comment>
<accession>A0A4U8UV77</accession>
<sequence>MLRLQNAQLTKFSELKYRRGCKTDRFAATHANANDGATVNRLLTQSGNSRLKIWWHGRTLLDSSPLFYQRGRARYCAKIYSLNQNSSALRASQREIFILYVDLGATRLAQALSAKVTSVSAYFRNLDQNRSYCLKNLPGALPTTSKTVQSLASRENRRLRLDPRCPKPCT</sequence>
<organism evidence="1 2">
    <name type="scientific">Steinernema carpocapsae</name>
    <name type="common">Entomopathogenic nematode</name>
    <dbReference type="NCBI Taxonomy" id="34508"/>
    <lineage>
        <taxon>Eukaryota</taxon>
        <taxon>Metazoa</taxon>
        <taxon>Ecdysozoa</taxon>
        <taxon>Nematoda</taxon>
        <taxon>Chromadorea</taxon>
        <taxon>Rhabditida</taxon>
        <taxon>Tylenchina</taxon>
        <taxon>Panagrolaimomorpha</taxon>
        <taxon>Strongyloidoidea</taxon>
        <taxon>Steinernematidae</taxon>
        <taxon>Steinernema</taxon>
    </lineage>
</organism>
<dbReference type="AlphaFoldDB" id="A0A4U8UV77"/>
<gene>
    <name evidence="1" type="ORF">L596_003942</name>
</gene>
<protein>
    <submittedName>
        <fullName evidence="1">Uncharacterized protein</fullName>
    </submittedName>
</protein>
<reference evidence="1 2" key="2">
    <citation type="journal article" date="2019" name="G3 (Bethesda)">
        <title>Hybrid Assembly of the Genome of the Entomopathogenic Nematode Steinernema carpocapsae Identifies the X-Chromosome.</title>
        <authorList>
            <person name="Serra L."/>
            <person name="Macchietto M."/>
            <person name="Macias-Munoz A."/>
            <person name="McGill C.J."/>
            <person name="Rodriguez I.M."/>
            <person name="Rodriguez B."/>
            <person name="Murad R."/>
            <person name="Mortazavi A."/>
        </authorList>
    </citation>
    <scope>NUCLEOTIDE SEQUENCE [LARGE SCALE GENOMIC DNA]</scope>
    <source>
        <strain evidence="1 2">ALL</strain>
    </source>
</reference>
<evidence type="ECO:0000313" key="1">
    <source>
        <dbReference type="EMBL" id="TMS36874.1"/>
    </source>
</evidence>
<reference evidence="1 2" key="1">
    <citation type="journal article" date="2015" name="Genome Biol.">
        <title>Comparative genomics of Steinernema reveals deeply conserved gene regulatory networks.</title>
        <authorList>
            <person name="Dillman A.R."/>
            <person name="Macchietto M."/>
            <person name="Porter C.F."/>
            <person name="Rogers A."/>
            <person name="Williams B."/>
            <person name="Antoshechkin I."/>
            <person name="Lee M.M."/>
            <person name="Goodwin Z."/>
            <person name="Lu X."/>
            <person name="Lewis E.E."/>
            <person name="Goodrich-Blair H."/>
            <person name="Stock S.P."/>
            <person name="Adams B.J."/>
            <person name="Sternberg P.W."/>
            <person name="Mortazavi A."/>
        </authorList>
    </citation>
    <scope>NUCLEOTIDE SEQUENCE [LARGE SCALE GENOMIC DNA]</scope>
    <source>
        <strain evidence="1 2">ALL</strain>
    </source>
</reference>